<evidence type="ECO:0000313" key="4">
    <source>
        <dbReference type="EMBL" id="KRY51739.1"/>
    </source>
</evidence>
<accession>A0A0V1CR41</accession>
<feature type="domain" description="Zer-1-like leucine-rich repeats region" evidence="3">
    <location>
        <begin position="239"/>
        <end position="383"/>
    </location>
</feature>
<evidence type="ECO:0000256" key="1">
    <source>
        <dbReference type="ARBA" id="ARBA00022786"/>
    </source>
</evidence>
<dbReference type="Gene3D" id="1.25.10.10">
    <property type="entry name" value="Leucine-rich Repeat Variant"/>
    <property type="match status" value="1"/>
</dbReference>
<organism evidence="4 5">
    <name type="scientific">Trichinella britovi</name>
    <name type="common">Parasitic roundworm</name>
    <dbReference type="NCBI Taxonomy" id="45882"/>
    <lineage>
        <taxon>Eukaryota</taxon>
        <taxon>Metazoa</taxon>
        <taxon>Ecdysozoa</taxon>
        <taxon>Nematoda</taxon>
        <taxon>Enoplea</taxon>
        <taxon>Dorylaimia</taxon>
        <taxon>Trichinellida</taxon>
        <taxon>Trichinellidae</taxon>
        <taxon>Trichinella</taxon>
    </lineage>
</organism>
<dbReference type="InterPro" id="IPR051341">
    <property type="entry name" value="Zyg-11_UBL_adapter"/>
</dbReference>
<dbReference type="Pfam" id="PF22964">
    <property type="entry name" value="ZER1-like_2nd"/>
    <property type="match status" value="2"/>
</dbReference>
<dbReference type="InterPro" id="IPR016024">
    <property type="entry name" value="ARM-type_fold"/>
</dbReference>
<dbReference type="AlphaFoldDB" id="A0A0V1CR41"/>
<name>A0A0V1CR41_TRIBR</name>
<keyword evidence="1" id="KW-0833">Ubl conjugation pathway</keyword>
<dbReference type="EMBL" id="JYDI01000118">
    <property type="protein sequence ID" value="KRY51739.1"/>
    <property type="molecule type" value="Genomic_DNA"/>
</dbReference>
<dbReference type="InterPro" id="IPR011989">
    <property type="entry name" value="ARM-like"/>
</dbReference>
<dbReference type="InterPro" id="IPR032675">
    <property type="entry name" value="LRR_dom_sf"/>
</dbReference>
<dbReference type="Pfam" id="PF25013">
    <property type="entry name" value="LRR_Zer-1"/>
    <property type="match status" value="1"/>
</dbReference>
<dbReference type="SUPFAM" id="SSF48371">
    <property type="entry name" value="ARM repeat"/>
    <property type="match status" value="1"/>
</dbReference>
<evidence type="ECO:0000313" key="5">
    <source>
        <dbReference type="Proteomes" id="UP000054653"/>
    </source>
</evidence>
<feature type="domain" description="Protein zer-1 homolog-like C-terminal" evidence="2">
    <location>
        <begin position="650"/>
        <end position="758"/>
    </location>
</feature>
<comment type="caution">
    <text evidence="4">The sequence shown here is derived from an EMBL/GenBank/DDBJ whole genome shotgun (WGS) entry which is preliminary data.</text>
</comment>
<feature type="domain" description="Protein zer-1 homolog-like C-terminal" evidence="2">
    <location>
        <begin position="449"/>
        <end position="649"/>
    </location>
</feature>
<dbReference type="Gene3D" id="3.80.10.10">
    <property type="entry name" value="Ribonuclease Inhibitor"/>
    <property type="match status" value="1"/>
</dbReference>
<keyword evidence="5" id="KW-1185">Reference proteome</keyword>
<protein>
    <submittedName>
        <fullName evidence="4">Zyg eleven-related protein 1</fullName>
    </submittedName>
</protein>
<gene>
    <name evidence="4" type="primary">zer-1</name>
    <name evidence="4" type="ORF">T03_8006</name>
</gene>
<dbReference type="SUPFAM" id="SSF52047">
    <property type="entry name" value="RNI-like"/>
    <property type="match status" value="1"/>
</dbReference>
<proteinExistence type="predicted"/>
<dbReference type="PANTHER" id="PTHR12904">
    <property type="match status" value="1"/>
</dbReference>
<evidence type="ECO:0000259" key="2">
    <source>
        <dbReference type="Pfam" id="PF22964"/>
    </source>
</evidence>
<dbReference type="PANTHER" id="PTHR12904:SF23">
    <property type="entry name" value="PROTEIN ZER-1 HOMOLOG"/>
    <property type="match status" value="1"/>
</dbReference>
<dbReference type="InterPro" id="IPR055142">
    <property type="entry name" value="ZER1-like_C"/>
</dbReference>
<sequence length="792" mass="89650">MDLLLYPQKEAINKDLASIIPLRELCVQKLVDSLSSFVYANEEGLLQLRDDICLPLGVSEMVLSALKRKMLLKKRRITQSIVNIMSNAQATPMFCLDLSNSDVDNSMLLSMLSSRKNLLTALRISNCIKLTEPLNPELVRSMRLENLQILDLSYTAQIFVDWILKNHGTNKLAEMFSDDDSMLVEMNSNVLSPPSFASDAESSSGTEKSFVGTQPLPLLTEAMPNVKALIFHNDGKYGLLKPLPQLTYLDLSYWSQLGDLSCLADHCQLTTLILHGVGRIQHAIDTICKMKTLRYLDLSQHNRSIGDFVNPVTTLDRIIRSLPELTGLDISGTNLASNPTQQDLPRCELDDDDEAEPHEHIETDIFGLRHLKRKLKFLGLFYTHASHYRLIPAEIIAGELTESQVFVTIEHNIGRPMQLLGALNEAYQLYRYGDPNKAKEGLEYMVWVMRRHMANSSIQIAASACIFYILRLVKLPVAERQAVIDILLTGMEQHSEITMIRNCCLSLCQFEIPQDMHNSYIRAMRLLLNMMEKFDDFMTQRIVVHVLNTMACHVEGEQKLAVGELHAVEKLLALICTKLQLGICDEVMEVAWSFLWNITDETPANCERFLAVNGMEVFYACSEKFEGKTELARNMMGLLGNVAEVSSLRVLAHLLSDGPEKWSVEGTSQEYVSQEIIKFSVLIISRSFEPIIRLLRVSDNPAVHLWAVWALANLTTVNGRKYVDFVIREQALDLIKNIADDPKSSADLKHYASVVLYNKQDDFYVFQIHVTCHRCKQSLICVDLHILLHAYA</sequence>
<dbReference type="GO" id="GO:0031462">
    <property type="term" value="C:Cul2-RING ubiquitin ligase complex"/>
    <property type="evidence" value="ECO:0007669"/>
    <property type="project" value="TreeGrafter"/>
</dbReference>
<evidence type="ECO:0000259" key="3">
    <source>
        <dbReference type="Pfam" id="PF25013"/>
    </source>
</evidence>
<dbReference type="InterPro" id="IPR056845">
    <property type="entry name" value="LRR_Zer-1"/>
</dbReference>
<reference evidence="4 5" key="1">
    <citation type="submission" date="2015-01" db="EMBL/GenBank/DDBJ databases">
        <title>Evolution of Trichinella species and genotypes.</title>
        <authorList>
            <person name="Korhonen P.K."/>
            <person name="Edoardo P."/>
            <person name="Giuseppe L.R."/>
            <person name="Gasser R.B."/>
        </authorList>
    </citation>
    <scope>NUCLEOTIDE SEQUENCE [LARGE SCALE GENOMIC DNA]</scope>
    <source>
        <strain evidence="4">ISS120</strain>
    </source>
</reference>
<dbReference type="Proteomes" id="UP000054653">
    <property type="component" value="Unassembled WGS sequence"/>
</dbReference>